<evidence type="ECO:0000259" key="11">
    <source>
        <dbReference type="PROSITE" id="PS50109"/>
    </source>
</evidence>
<organism evidence="12 13">
    <name type="scientific">Siminovitchia fordii</name>
    <dbReference type="NCBI Taxonomy" id="254759"/>
    <lineage>
        <taxon>Bacteria</taxon>
        <taxon>Bacillati</taxon>
        <taxon>Bacillota</taxon>
        <taxon>Bacilli</taxon>
        <taxon>Bacillales</taxon>
        <taxon>Bacillaceae</taxon>
        <taxon>Siminovitchia</taxon>
    </lineage>
</organism>
<keyword evidence="10" id="KW-0812">Transmembrane</keyword>
<reference evidence="12 13" key="1">
    <citation type="submission" date="2021-03" db="EMBL/GenBank/DDBJ databases">
        <title>Antimicrobial resistance genes in bacteria isolated from Japanese honey, and their potential for conferring macrolide and lincosamide resistance in the American foulbrood pathogen Paenibacillus larvae.</title>
        <authorList>
            <person name="Okamoto M."/>
            <person name="Kumagai M."/>
            <person name="Kanamori H."/>
            <person name="Takamatsu D."/>
        </authorList>
    </citation>
    <scope>NUCLEOTIDE SEQUENCE [LARGE SCALE GENOMIC DNA]</scope>
    <source>
        <strain evidence="12 13">J1TS3</strain>
    </source>
</reference>
<protein>
    <recommendedName>
        <fullName evidence="3">histidine kinase</fullName>
        <ecNumber evidence="3">2.7.13.3</ecNumber>
    </recommendedName>
</protein>
<dbReference type="InterPro" id="IPR036890">
    <property type="entry name" value="HATPase_C_sf"/>
</dbReference>
<accession>A0ABQ4K4X7</accession>
<evidence type="ECO:0000313" key="12">
    <source>
        <dbReference type="EMBL" id="GIN20681.1"/>
    </source>
</evidence>
<evidence type="ECO:0000256" key="7">
    <source>
        <dbReference type="ARBA" id="ARBA00022777"/>
    </source>
</evidence>
<keyword evidence="7 12" id="KW-0418">Kinase</keyword>
<proteinExistence type="predicted"/>
<dbReference type="Pfam" id="PF02518">
    <property type="entry name" value="HATPase_c"/>
    <property type="match status" value="1"/>
</dbReference>
<evidence type="ECO:0000256" key="5">
    <source>
        <dbReference type="ARBA" id="ARBA00022679"/>
    </source>
</evidence>
<comment type="subcellular location">
    <subcellularLocation>
        <location evidence="2">Membrane</location>
    </subcellularLocation>
</comment>
<dbReference type="PROSITE" id="PS50109">
    <property type="entry name" value="HIS_KIN"/>
    <property type="match status" value="1"/>
</dbReference>
<dbReference type="CDD" id="cd00075">
    <property type="entry name" value="HATPase"/>
    <property type="match status" value="1"/>
</dbReference>
<dbReference type="GO" id="GO:0016301">
    <property type="term" value="F:kinase activity"/>
    <property type="evidence" value="ECO:0007669"/>
    <property type="project" value="UniProtKB-KW"/>
</dbReference>
<keyword evidence="10" id="KW-1133">Transmembrane helix</keyword>
<dbReference type="PRINTS" id="PR00344">
    <property type="entry name" value="BCTRLSENSOR"/>
</dbReference>
<feature type="domain" description="Histidine kinase" evidence="11">
    <location>
        <begin position="358"/>
        <end position="576"/>
    </location>
</feature>
<dbReference type="SUPFAM" id="SSF55874">
    <property type="entry name" value="ATPase domain of HSP90 chaperone/DNA topoisomerase II/histidine kinase"/>
    <property type="match status" value="1"/>
</dbReference>
<dbReference type="EMBL" id="BOQT01000005">
    <property type="protein sequence ID" value="GIN20681.1"/>
    <property type="molecule type" value="Genomic_DNA"/>
</dbReference>
<dbReference type="Pfam" id="PF00512">
    <property type="entry name" value="HisKA"/>
    <property type="match status" value="1"/>
</dbReference>
<dbReference type="RefSeq" id="WP_018707035.1">
    <property type="nucleotide sequence ID" value="NZ_BOQT01000005.1"/>
</dbReference>
<feature type="transmembrane region" description="Helical" evidence="10">
    <location>
        <begin position="256"/>
        <end position="277"/>
    </location>
</feature>
<gene>
    <name evidence="12" type="primary">yvrG</name>
    <name evidence="12" type="ORF">J1TS3_18150</name>
</gene>
<evidence type="ECO:0000256" key="4">
    <source>
        <dbReference type="ARBA" id="ARBA00022553"/>
    </source>
</evidence>
<dbReference type="InterPro" id="IPR036097">
    <property type="entry name" value="HisK_dim/P_sf"/>
</dbReference>
<dbReference type="Proteomes" id="UP000680279">
    <property type="component" value="Unassembled WGS sequence"/>
</dbReference>
<comment type="caution">
    <text evidence="12">The sequence shown here is derived from an EMBL/GenBank/DDBJ whole genome shotgun (WGS) entry which is preliminary data.</text>
</comment>
<comment type="catalytic activity">
    <reaction evidence="1">
        <text>ATP + protein L-histidine = ADP + protein N-phospho-L-histidine.</text>
        <dbReference type="EC" id="2.7.13.3"/>
    </reaction>
</comment>
<evidence type="ECO:0000256" key="1">
    <source>
        <dbReference type="ARBA" id="ARBA00000085"/>
    </source>
</evidence>
<dbReference type="Gene3D" id="1.10.287.130">
    <property type="match status" value="1"/>
</dbReference>
<evidence type="ECO:0000256" key="3">
    <source>
        <dbReference type="ARBA" id="ARBA00012438"/>
    </source>
</evidence>
<evidence type="ECO:0000256" key="9">
    <source>
        <dbReference type="ARBA" id="ARBA00023012"/>
    </source>
</evidence>
<keyword evidence="5" id="KW-0808">Transferase</keyword>
<evidence type="ECO:0000256" key="10">
    <source>
        <dbReference type="SAM" id="Phobius"/>
    </source>
</evidence>
<sequence length="587" mass="68372">MRLQRRITLHFSIQFVMLFVSVFIFFIFLLVLVANLLTKVELNANTVDGLVETIPSRMVIKDNEVEIDEKWSKLLNENDMWMQIIDKEGHVIYSKHTPSALKESYTINELLQIEETREVEHYPVHTYYDSWMNGEYYFLFGFQHNYRDTLGKWYTSYNDQGYVDEKALPALEKKLQPFNGYIQIFEKGELIQSIGTNEEEQLGHLDIIGRIYEPGKHPTRVEVYNDSETGISWILHLPGKESPKPTWIFSSQETQILLIAILISLFLTIMFSIWNGYRYGRPLLLFVNWLERMGKERYDEVLTEKEKKKVFKKKGKTRYRYRLYQEVFQSFYHMADKLNSAERERVRLEQLREEWMAGISHDLRTPLSTIQGYGHMLESNKYDFSAGELEEIGKTIRKKGDYMLELVNDFSLVFQLKNSGITLNKSSLELNHFVRKVVAKFKEDFTLSEYSFECIGMENPTYIPLDPKWFTRVLDNLIYNAIKHNPPDTRVTVRLLRTEESVNIQIEDNGIGMDEEAVKNLFGRYYRGTNTNEKSDGLGLGMSIAKAIVELHDGDLVVASEVGKGTTITIALPVAIYSAKQKESIAL</sequence>
<dbReference type="SMART" id="SM00387">
    <property type="entry name" value="HATPase_c"/>
    <property type="match status" value="1"/>
</dbReference>
<dbReference type="InterPro" id="IPR003594">
    <property type="entry name" value="HATPase_dom"/>
</dbReference>
<keyword evidence="13" id="KW-1185">Reference proteome</keyword>
<dbReference type="EC" id="2.7.13.3" evidence="3"/>
<keyword evidence="4" id="KW-0597">Phosphoprotein</keyword>
<dbReference type="SUPFAM" id="SSF47384">
    <property type="entry name" value="Homodimeric domain of signal transducing histidine kinase"/>
    <property type="match status" value="1"/>
</dbReference>
<dbReference type="CDD" id="cd00082">
    <property type="entry name" value="HisKA"/>
    <property type="match status" value="1"/>
</dbReference>
<dbReference type="PANTHER" id="PTHR45453">
    <property type="entry name" value="PHOSPHATE REGULON SENSOR PROTEIN PHOR"/>
    <property type="match status" value="1"/>
</dbReference>
<dbReference type="SMART" id="SM00388">
    <property type="entry name" value="HisKA"/>
    <property type="match status" value="1"/>
</dbReference>
<dbReference type="PANTHER" id="PTHR45453:SF1">
    <property type="entry name" value="PHOSPHATE REGULON SENSOR PROTEIN PHOR"/>
    <property type="match status" value="1"/>
</dbReference>
<keyword evidence="10" id="KW-0472">Membrane</keyword>
<keyword evidence="8" id="KW-0067">ATP-binding</keyword>
<evidence type="ECO:0000313" key="13">
    <source>
        <dbReference type="Proteomes" id="UP000680279"/>
    </source>
</evidence>
<evidence type="ECO:0000256" key="6">
    <source>
        <dbReference type="ARBA" id="ARBA00022741"/>
    </source>
</evidence>
<feature type="transmembrane region" description="Helical" evidence="10">
    <location>
        <begin position="12"/>
        <end position="37"/>
    </location>
</feature>
<name>A0ABQ4K4X7_9BACI</name>
<keyword evidence="6" id="KW-0547">Nucleotide-binding</keyword>
<keyword evidence="9" id="KW-0902">Two-component regulatory system</keyword>
<dbReference type="InterPro" id="IPR050351">
    <property type="entry name" value="BphY/WalK/GraS-like"/>
</dbReference>
<dbReference type="Gene3D" id="3.30.565.10">
    <property type="entry name" value="Histidine kinase-like ATPase, C-terminal domain"/>
    <property type="match status" value="1"/>
</dbReference>
<evidence type="ECO:0000256" key="8">
    <source>
        <dbReference type="ARBA" id="ARBA00022840"/>
    </source>
</evidence>
<dbReference type="InterPro" id="IPR005467">
    <property type="entry name" value="His_kinase_dom"/>
</dbReference>
<dbReference type="InterPro" id="IPR004358">
    <property type="entry name" value="Sig_transdc_His_kin-like_C"/>
</dbReference>
<dbReference type="InterPro" id="IPR003661">
    <property type="entry name" value="HisK_dim/P_dom"/>
</dbReference>
<evidence type="ECO:0000256" key="2">
    <source>
        <dbReference type="ARBA" id="ARBA00004370"/>
    </source>
</evidence>